<feature type="compositionally biased region" description="Basic and acidic residues" evidence="1">
    <location>
        <begin position="391"/>
        <end position="411"/>
    </location>
</feature>
<dbReference type="SUPFAM" id="SSF47954">
    <property type="entry name" value="Cyclin-like"/>
    <property type="match status" value="1"/>
</dbReference>
<feature type="compositionally biased region" description="Low complexity" evidence="1">
    <location>
        <begin position="417"/>
        <end position="429"/>
    </location>
</feature>
<feature type="compositionally biased region" description="Polar residues" evidence="1">
    <location>
        <begin position="376"/>
        <end position="389"/>
    </location>
</feature>
<dbReference type="GO" id="GO:0019901">
    <property type="term" value="F:protein kinase binding"/>
    <property type="evidence" value="ECO:0007669"/>
    <property type="project" value="InterPro"/>
</dbReference>
<evidence type="ECO:0000256" key="1">
    <source>
        <dbReference type="SAM" id="MobiDB-lite"/>
    </source>
</evidence>
<dbReference type="InterPro" id="IPR013922">
    <property type="entry name" value="Cyclin_PHO80-like"/>
</dbReference>
<dbReference type="Gene3D" id="1.10.472.10">
    <property type="entry name" value="Cyclin-like"/>
    <property type="match status" value="1"/>
</dbReference>
<protein>
    <recommendedName>
        <fullName evidence="3">Cyclin N-terminal domain-containing protein</fullName>
    </recommendedName>
</protein>
<dbReference type="EMBL" id="HBIX01010158">
    <property type="protein sequence ID" value="CAE0714957.1"/>
    <property type="molecule type" value="Transcribed_RNA"/>
</dbReference>
<feature type="compositionally biased region" description="Low complexity" evidence="1">
    <location>
        <begin position="163"/>
        <end position="178"/>
    </location>
</feature>
<feature type="compositionally biased region" description="Polar residues" evidence="1">
    <location>
        <begin position="308"/>
        <end position="333"/>
    </location>
</feature>
<feature type="region of interest" description="Disordered" evidence="1">
    <location>
        <begin position="302"/>
        <end position="469"/>
    </location>
</feature>
<name>A0A7S4AGI0_9STRA</name>
<feature type="compositionally biased region" description="Basic and acidic residues" evidence="1">
    <location>
        <begin position="362"/>
        <end position="375"/>
    </location>
</feature>
<evidence type="ECO:0008006" key="3">
    <source>
        <dbReference type="Google" id="ProtNLM"/>
    </source>
</evidence>
<dbReference type="AlphaFoldDB" id="A0A7S4AGI0"/>
<sequence>MVSIVAPMFPQQQLQGVATKPQKSIEHFNSSGKPYTMDRLAKQLAVSAVVDDDRNKTSVVANGSGENRIDYSDVVKRKYFEQQLQLEKDEKGYTTSFTVHRKEDGKYLDTVDVTSTEPNSNTNESENNNQMLGGQDRDRSQMETCSRRPHTPPLTLYASNGVPPLSLTPSSNSNSNNPATDESAGYLSPGPGMDIMDSVEEDNTPDFFHMGTVPPVPNLSSEDITLVSSQCSVDSSRGSISTANHPPLIKQPVLYSAIGSLEHANFNSLTNLNKRFMAPSKEFCKPGRAPGIVQSILIPPARHHQVEQKSQQQYRSRTNSSSALQETIPSTAGGTDVPKYQQKDQDANSQHEVSKHKTTNHNFDEMKYKNTENKDNSSILTSTTPGDTSNEAERSDRSHPADANLDNRDTITDAAKGNNQKSSRGSQSRNSRRSKLTRKVSYDSNGKARKSKSKKIEMFRPSSDAYTPRIERKKIKFKAAEARPSFEQMSSPMGTLQRPNVRDALRRVAMIMQRHIVKIETRFEKHGIELSNSATTHNKSTSNDGLFHASMRDVFSEDSYRTPTYKCNMARIPMARPGMVYGLRKVKVHYKIPTETEIYDFGHQLFKSVQLSSECSIVCLIYVERLMEVAKVPLLACTWRPIFMCGLLLASKVWQDLSSWNIEFSSVYPQFSLEAINKLELNFLRHVKWDLYISSSCYAKYYFALRSLVEKQDFRQRYNRMVGVDVKVGLEDGLMVQERTERVKEKALLQLSRSMIW</sequence>
<gene>
    <name evidence="2" type="ORF">PAUS00366_LOCUS7709</name>
</gene>
<feature type="compositionally biased region" description="Low complexity" evidence="1">
    <location>
        <begin position="114"/>
        <end position="129"/>
    </location>
</feature>
<evidence type="ECO:0000313" key="2">
    <source>
        <dbReference type="EMBL" id="CAE0714957.1"/>
    </source>
</evidence>
<accession>A0A7S4AGI0</accession>
<dbReference type="Pfam" id="PF08613">
    <property type="entry name" value="Cyclin"/>
    <property type="match status" value="1"/>
</dbReference>
<dbReference type="InterPro" id="IPR036915">
    <property type="entry name" value="Cyclin-like_sf"/>
</dbReference>
<organism evidence="2">
    <name type="scientific">Pseudo-nitzschia australis</name>
    <dbReference type="NCBI Taxonomy" id="44445"/>
    <lineage>
        <taxon>Eukaryota</taxon>
        <taxon>Sar</taxon>
        <taxon>Stramenopiles</taxon>
        <taxon>Ochrophyta</taxon>
        <taxon>Bacillariophyta</taxon>
        <taxon>Bacillariophyceae</taxon>
        <taxon>Bacillariophycidae</taxon>
        <taxon>Bacillariales</taxon>
        <taxon>Bacillariaceae</taxon>
        <taxon>Pseudo-nitzschia</taxon>
    </lineage>
</organism>
<feature type="region of interest" description="Disordered" evidence="1">
    <location>
        <begin position="108"/>
        <end position="197"/>
    </location>
</feature>
<dbReference type="CDD" id="cd20540">
    <property type="entry name" value="CYCLIN_CCNY_like"/>
    <property type="match status" value="1"/>
</dbReference>
<dbReference type="PANTHER" id="PTHR14248">
    <property type="entry name" value="CYCLIN Y, ISOFORM A"/>
    <property type="match status" value="1"/>
</dbReference>
<proteinExistence type="predicted"/>
<reference evidence="2" key="1">
    <citation type="submission" date="2021-01" db="EMBL/GenBank/DDBJ databases">
        <authorList>
            <person name="Corre E."/>
            <person name="Pelletier E."/>
            <person name="Niang G."/>
            <person name="Scheremetjew M."/>
            <person name="Finn R."/>
            <person name="Kale V."/>
            <person name="Holt S."/>
            <person name="Cochrane G."/>
            <person name="Meng A."/>
            <person name="Brown T."/>
            <person name="Cohen L."/>
        </authorList>
    </citation>
    <scope>NUCLEOTIDE SEQUENCE</scope>
    <source>
        <strain evidence="2">10249 10 AB</strain>
    </source>
</reference>